<dbReference type="InterPro" id="IPR023635">
    <property type="entry name" value="Peptide_deformylase"/>
</dbReference>
<comment type="caution">
    <text evidence="2">The sequence shown here is derived from an EMBL/GenBank/DDBJ whole genome shotgun (WGS) entry which is preliminary data.</text>
</comment>
<keyword evidence="2" id="KW-0378">Hydrolase</keyword>
<dbReference type="GO" id="GO:0042586">
    <property type="term" value="F:peptide deformylase activity"/>
    <property type="evidence" value="ECO:0007669"/>
    <property type="project" value="UniProtKB-EC"/>
</dbReference>
<dbReference type="Proteomes" id="UP000622552">
    <property type="component" value="Unassembled WGS sequence"/>
</dbReference>
<organism evidence="2 3">
    <name type="scientific">Longispora fulva</name>
    <dbReference type="NCBI Taxonomy" id="619741"/>
    <lineage>
        <taxon>Bacteria</taxon>
        <taxon>Bacillati</taxon>
        <taxon>Actinomycetota</taxon>
        <taxon>Actinomycetes</taxon>
        <taxon>Micromonosporales</taxon>
        <taxon>Micromonosporaceae</taxon>
        <taxon>Longispora</taxon>
    </lineage>
</organism>
<dbReference type="EMBL" id="JADOUF010000001">
    <property type="protein sequence ID" value="MBG6140848.1"/>
    <property type="molecule type" value="Genomic_DNA"/>
</dbReference>
<dbReference type="AlphaFoldDB" id="A0A8J7H3X5"/>
<sequence length="149" mass="16907">MAERVEEALLLAAERVQHHHPFANGLGVAANQLGYAESVAVVRPRDGGYLTFFNPRIIERSVEHDEQYEGCLSFFDVRGLVPRPLRIVVAHTGIDGVERKSEFTAGLARLVGHELDHLEGRLYTAHMRTPLMPVEEYLRIRKDWDYGQS</sequence>
<evidence type="ECO:0000313" key="3">
    <source>
        <dbReference type="Proteomes" id="UP000622552"/>
    </source>
</evidence>
<name>A0A8J7H3X5_9ACTN</name>
<dbReference type="Pfam" id="PF01327">
    <property type="entry name" value="Pep_deformylase"/>
    <property type="match status" value="1"/>
</dbReference>
<dbReference type="InterPro" id="IPR036821">
    <property type="entry name" value="Peptide_deformylase_sf"/>
</dbReference>
<evidence type="ECO:0000256" key="1">
    <source>
        <dbReference type="ARBA" id="ARBA00010759"/>
    </source>
</evidence>
<evidence type="ECO:0000313" key="2">
    <source>
        <dbReference type="EMBL" id="MBG6140848.1"/>
    </source>
</evidence>
<dbReference type="EC" id="3.5.1.88" evidence="2"/>
<proteinExistence type="inferred from homology"/>
<keyword evidence="3" id="KW-1185">Reference proteome</keyword>
<comment type="similarity">
    <text evidence="1">Belongs to the polypeptide deformylase family.</text>
</comment>
<dbReference type="SUPFAM" id="SSF56420">
    <property type="entry name" value="Peptide deformylase"/>
    <property type="match status" value="1"/>
</dbReference>
<dbReference type="PRINTS" id="PR01576">
    <property type="entry name" value="PDEFORMYLASE"/>
</dbReference>
<dbReference type="PANTHER" id="PTHR10458:SF22">
    <property type="entry name" value="PEPTIDE DEFORMYLASE"/>
    <property type="match status" value="1"/>
</dbReference>
<protein>
    <submittedName>
        <fullName evidence="2">Peptide deformylase</fullName>
        <ecNumber evidence="2">3.5.1.88</ecNumber>
    </submittedName>
</protein>
<dbReference type="Gene3D" id="3.90.45.10">
    <property type="entry name" value="Peptide deformylase"/>
    <property type="match status" value="1"/>
</dbReference>
<dbReference type="PIRSF" id="PIRSF004749">
    <property type="entry name" value="Pep_def"/>
    <property type="match status" value="1"/>
</dbReference>
<reference evidence="2" key="1">
    <citation type="submission" date="2020-11" db="EMBL/GenBank/DDBJ databases">
        <title>Sequencing the genomes of 1000 actinobacteria strains.</title>
        <authorList>
            <person name="Klenk H.-P."/>
        </authorList>
    </citation>
    <scope>NUCLEOTIDE SEQUENCE</scope>
    <source>
        <strain evidence="2">DSM 45356</strain>
    </source>
</reference>
<accession>A0A8J7H3X5</accession>
<dbReference type="PANTHER" id="PTHR10458">
    <property type="entry name" value="PEPTIDE DEFORMYLASE"/>
    <property type="match status" value="1"/>
</dbReference>
<gene>
    <name evidence="2" type="ORF">IW245_007042</name>
</gene>